<evidence type="ECO:0000313" key="1">
    <source>
        <dbReference type="EMBL" id="KAF9786829.1"/>
    </source>
</evidence>
<dbReference type="EMBL" id="WIUZ02000005">
    <property type="protein sequence ID" value="KAF9786829.1"/>
    <property type="molecule type" value="Genomic_DNA"/>
</dbReference>
<reference evidence="1" key="2">
    <citation type="submission" date="2020-11" db="EMBL/GenBank/DDBJ databases">
        <authorList>
            <consortium name="DOE Joint Genome Institute"/>
            <person name="Kuo A."/>
            <person name="Miyauchi S."/>
            <person name="Kiss E."/>
            <person name="Drula E."/>
            <person name="Kohler A."/>
            <person name="Sanchez-Garcia M."/>
            <person name="Andreopoulos B."/>
            <person name="Barry K.W."/>
            <person name="Bonito G."/>
            <person name="Buee M."/>
            <person name="Carver A."/>
            <person name="Chen C."/>
            <person name="Cichocki N."/>
            <person name="Clum A."/>
            <person name="Culley D."/>
            <person name="Crous P.W."/>
            <person name="Fauchery L."/>
            <person name="Girlanda M."/>
            <person name="Hayes R."/>
            <person name="Keri Z."/>
            <person name="Labutti K."/>
            <person name="Lipzen A."/>
            <person name="Lombard V."/>
            <person name="Magnuson J."/>
            <person name="Maillard F."/>
            <person name="Morin E."/>
            <person name="Murat C."/>
            <person name="Nolan M."/>
            <person name="Ohm R."/>
            <person name="Pangilinan J."/>
            <person name="Pereira M."/>
            <person name="Perotto S."/>
            <person name="Peter M."/>
            <person name="Riley R."/>
            <person name="Sitrit Y."/>
            <person name="Stielow B."/>
            <person name="Szollosi G."/>
            <person name="Zifcakova L."/>
            <person name="Stursova M."/>
            <person name="Spatafora J.W."/>
            <person name="Tedersoo L."/>
            <person name="Vaario L.-M."/>
            <person name="Yamada A."/>
            <person name="Yan M."/>
            <person name="Wang P."/>
            <person name="Xu J."/>
            <person name="Bruns T."/>
            <person name="Baldrian P."/>
            <person name="Vilgalys R."/>
            <person name="Henrissat B."/>
            <person name="Grigoriev I.V."/>
            <person name="Hibbett D."/>
            <person name="Nagy L.G."/>
            <person name="Martin F.M."/>
        </authorList>
    </citation>
    <scope>NUCLEOTIDE SEQUENCE</scope>
    <source>
        <strain evidence="1">UH-Tt-Lm1</strain>
    </source>
</reference>
<dbReference type="Proteomes" id="UP000736335">
    <property type="component" value="Unassembled WGS sequence"/>
</dbReference>
<dbReference type="AlphaFoldDB" id="A0A9P6HH50"/>
<name>A0A9P6HH50_9AGAM</name>
<evidence type="ECO:0000313" key="2">
    <source>
        <dbReference type="Proteomes" id="UP000736335"/>
    </source>
</evidence>
<organism evidence="1 2">
    <name type="scientific">Thelephora terrestris</name>
    <dbReference type="NCBI Taxonomy" id="56493"/>
    <lineage>
        <taxon>Eukaryota</taxon>
        <taxon>Fungi</taxon>
        <taxon>Dikarya</taxon>
        <taxon>Basidiomycota</taxon>
        <taxon>Agaricomycotina</taxon>
        <taxon>Agaricomycetes</taxon>
        <taxon>Thelephorales</taxon>
        <taxon>Thelephoraceae</taxon>
        <taxon>Thelephora</taxon>
    </lineage>
</organism>
<accession>A0A9P6HH50</accession>
<keyword evidence="2" id="KW-1185">Reference proteome</keyword>
<proteinExistence type="predicted"/>
<comment type="caution">
    <text evidence="1">The sequence shown here is derived from an EMBL/GenBank/DDBJ whole genome shotgun (WGS) entry which is preliminary data.</text>
</comment>
<gene>
    <name evidence="1" type="ORF">BJ322DRAFT_1106930</name>
</gene>
<reference evidence="1" key="1">
    <citation type="journal article" date="2020" name="Nat. Commun.">
        <title>Large-scale genome sequencing of mycorrhizal fungi provides insights into the early evolution of symbiotic traits.</title>
        <authorList>
            <person name="Miyauchi S."/>
            <person name="Kiss E."/>
            <person name="Kuo A."/>
            <person name="Drula E."/>
            <person name="Kohler A."/>
            <person name="Sanchez-Garcia M."/>
            <person name="Morin E."/>
            <person name="Andreopoulos B."/>
            <person name="Barry K.W."/>
            <person name="Bonito G."/>
            <person name="Buee M."/>
            <person name="Carver A."/>
            <person name="Chen C."/>
            <person name="Cichocki N."/>
            <person name="Clum A."/>
            <person name="Culley D."/>
            <person name="Crous P.W."/>
            <person name="Fauchery L."/>
            <person name="Girlanda M."/>
            <person name="Hayes R.D."/>
            <person name="Keri Z."/>
            <person name="LaButti K."/>
            <person name="Lipzen A."/>
            <person name="Lombard V."/>
            <person name="Magnuson J."/>
            <person name="Maillard F."/>
            <person name="Murat C."/>
            <person name="Nolan M."/>
            <person name="Ohm R.A."/>
            <person name="Pangilinan J."/>
            <person name="Pereira M.F."/>
            <person name="Perotto S."/>
            <person name="Peter M."/>
            <person name="Pfister S."/>
            <person name="Riley R."/>
            <person name="Sitrit Y."/>
            <person name="Stielow J.B."/>
            <person name="Szollosi G."/>
            <person name="Zifcakova L."/>
            <person name="Stursova M."/>
            <person name="Spatafora J.W."/>
            <person name="Tedersoo L."/>
            <person name="Vaario L.M."/>
            <person name="Yamada A."/>
            <person name="Yan M."/>
            <person name="Wang P."/>
            <person name="Xu J."/>
            <person name="Bruns T."/>
            <person name="Baldrian P."/>
            <person name="Vilgalys R."/>
            <person name="Dunand C."/>
            <person name="Henrissat B."/>
            <person name="Grigoriev I.V."/>
            <person name="Hibbett D."/>
            <person name="Nagy L.G."/>
            <person name="Martin F.M."/>
        </authorList>
    </citation>
    <scope>NUCLEOTIDE SEQUENCE</scope>
    <source>
        <strain evidence="1">UH-Tt-Lm1</strain>
    </source>
</reference>
<dbReference type="OrthoDB" id="2659442at2759"/>
<protein>
    <submittedName>
        <fullName evidence="1">Uncharacterized protein</fullName>
    </submittedName>
</protein>
<sequence>MAISKGGSRVIESNCQYQHSFRYGAAVGKKSPCTNVPVHCPHCDSGSHKLTIWKYNALGHIRTVHLDIISGGLDKALRLDIQITRQEEKKMDLTPESIEEFRATERSLLLSDAEISSLKLEVEAEASLLKKSNKCNRRTSDISHISAAPTKKKKG</sequence>